<dbReference type="RefSeq" id="WP_005527509.1">
    <property type="nucleotide sequence ID" value="NZ_CBDEQJ010000043.1"/>
</dbReference>
<name>A0A6H9XRU8_9CORY</name>
<dbReference type="InterPro" id="IPR016024">
    <property type="entry name" value="ARM-type_fold"/>
</dbReference>
<gene>
    <name evidence="1" type="ORF">NCTC10254_02044</name>
</gene>
<proteinExistence type="predicted"/>
<dbReference type="EMBL" id="UARK01000031">
    <property type="protein sequence ID" value="SPW31294.1"/>
    <property type="molecule type" value="Genomic_DNA"/>
</dbReference>
<protein>
    <submittedName>
        <fullName evidence="1">Uncharacterized protein</fullName>
    </submittedName>
</protein>
<organism evidence="1 2">
    <name type="scientific">Corynebacterium matruchotii</name>
    <dbReference type="NCBI Taxonomy" id="43768"/>
    <lineage>
        <taxon>Bacteria</taxon>
        <taxon>Bacillati</taxon>
        <taxon>Actinomycetota</taxon>
        <taxon>Actinomycetes</taxon>
        <taxon>Mycobacteriales</taxon>
        <taxon>Corynebacteriaceae</taxon>
        <taxon>Corynebacterium</taxon>
    </lineage>
</organism>
<dbReference type="Gene3D" id="1.25.10.10">
    <property type="entry name" value="Leucine-rich Repeat Variant"/>
    <property type="match status" value="2"/>
</dbReference>
<dbReference type="AlphaFoldDB" id="A0A6H9XRU8"/>
<dbReference type="GeneID" id="84575119"/>
<evidence type="ECO:0000313" key="1">
    <source>
        <dbReference type="EMBL" id="SPW31294.1"/>
    </source>
</evidence>
<evidence type="ECO:0000313" key="2">
    <source>
        <dbReference type="Proteomes" id="UP000249886"/>
    </source>
</evidence>
<accession>A0A6H9XRU8</accession>
<dbReference type="SUPFAM" id="SSF48371">
    <property type="entry name" value="ARM repeat"/>
    <property type="match status" value="1"/>
</dbReference>
<reference evidence="1 2" key="1">
    <citation type="submission" date="2018-06" db="EMBL/GenBank/DDBJ databases">
        <authorList>
            <consortium name="Pathogen Informatics"/>
            <person name="Doyle S."/>
        </authorList>
    </citation>
    <scope>NUCLEOTIDE SEQUENCE [LARGE SCALE GENOMIC DNA]</scope>
    <source>
        <strain evidence="1 2">NCTC10254</strain>
    </source>
</reference>
<sequence length="211" mass="23075">MDIQQLRDALTQSDSSVRLKAVLAAGTHPDDAALDVLVAQCSHEPDFYVRDMLTWAITRLPRDITIPTVRAELASPIPQARSQALHTLSKIRVPEAWPWIFPHMLRDDDDEVVRVAWRLAVAIVPEGSEPELADVLVSQFDRGNMEVKTSLARALASLAAWYTPALDLVDAATRSGDLGVRIHATATRAIIHDPEIGFAGVFAEAKRSLGG</sequence>
<dbReference type="Proteomes" id="UP000249886">
    <property type="component" value="Unassembled WGS sequence"/>
</dbReference>
<dbReference type="Pfam" id="PF13646">
    <property type="entry name" value="HEAT_2"/>
    <property type="match status" value="1"/>
</dbReference>
<comment type="caution">
    <text evidence="1">The sequence shown here is derived from an EMBL/GenBank/DDBJ whole genome shotgun (WGS) entry which is preliminary data.</text>
</comment>
<dbReference type="InterPro" id="IPR011989">
    <property type="entry name" value="ARM-like"/>
</dbReference>